<dbReference type="FunFam" id="1.10.510.10:FF:000499">
    <property type="entry name" value="Serine/threonine-protein kinase KIC1"/>
    <property type="match status" value="1"/>
</dbReference>
<feature type="region of interest" description="Disordered" evidence="11">
    <location>
        <begin position="710"/>
        <end position="767"/>
    </location>
</feature>
<feature type="compositionally biased region" description="Low complexity" evidence="11">
    <location>
        <begin position="531"/>
        <end position="551"/>
    </location>
</feature>
<feature type="region of interest" description="Disordered" evidence="11">
    <location>
        <begin position="418"/>
        <end position="463"/>
    </location>
</feature>
<dbReference type="EC" id="2.7.11.1" evidence="2"/>
<dbReference type="SUPFAM" id="SSF56112">
    <property type="entry name" value="Protein kinase-like (PK-like)"/>
    <property type="match status" value="1"/>
</dbReference>
<evidence type="ECO:0000256" key="10">
    <source>
        <dbReference type="PROSITE-ProRule" id="PRU10141"/>
    </source>
</evidence>
<evidence type="ECO:0000256" key="3">
    <source>
        <dbReference type="ARBA" id="ARBA00022527"/>
    </source>
</evidence>
<feature type="compositionally biased region" description="Low complexity" evidence="11">
    <location>
        <begin position="719"/>
        <end position="743"/>
    </location>
</feature>
<comment type="catalytic activity">
    <reaction evidence="8">
        <text>L-threonyl-[protein] + ATP = O-phospho-L-threonyl-[protein] + ADP + H(+)</text>
        <dbReference type="Rhea" id="RHEA:46608"/>
        <dbReference type="Rhea" id="RHEA-COMP:11060"/>
        <dbReference type="Rhea" id="RHEA-COMP:11605"/>
        <dbReference type="ChEBI" id="CHEBI:15378"/>
        <dbReference type="ChEBI" id="CHEBI:30013"/>
        <dbReference type="ChEBI" id="CHEBI:30616"/>
        <dbReference type="ChEBI" id="CHEBI:61977"/>
        <dbReference type="ChEBI" id="CHEBI:456216"/>
        <dbReference type="EC" id="2.7.11.1"/>
    </reaction>
</comment>
<dbReference type="PANTHER" id="PTHR48012">
    <property type="entry name" value="STERILE20-LIKE KINASE, ISOFORM B-RELATED"/>
    <property type="match status" value="1"/>
</dbReference>
<dbReference type="PANTHER" id="PTHR48012:SF10">
    <property type="entry name" value="FI20177P1"/>
    <property type="match status" value="1"/>
</dbReference>
<organism evidence="13">
    <name type="scientific">Cyberlindnera fabianii</name>
    <name type="common">Yeast</name>
    <name type="synonym">Hansenula fabianii</name>
    <dbReference type="NCBI Taxonomy" id="36022"/>
    <lineage>
        <taxon>Eukaryota</taxon>
        <taxon>Fungi</taxon>
        <taxon>Dikarya</taxon>
        <taxon>Ascomycota</taxon>
        <taxon>Saccharomycotina</taxon>
        <taxon>Saccharomycetes</taxon>
        <taxon>Phaffomycetales</taxon>
        <taxon>Phaffomycetaceae</taxon>
        <taxon>Cyberlindnera</taxon>
    </lineage>
</organism>
<dbReference type="PROSITE" id="PS50011">
    <property type="entry name" value="PROTEIN_KINASE_DOM"/>
    <property type="match status" value="1"/>
</dbReference>
<dbReference type="InterPro" id="IPR050629">
    <property type="entry name" value="STE20/SPS1-PAK"/>
</dbReference>
<dbReference type="EMBL" id="LK052895">
    <property type="protein sequence ID" value="CDR42860.1"/>
    <property type="molecule type" value="Genomic_DNA"/>
</dbReference>
<feature type="domain" description="Protein kinase" evidence="12">
    <location>
        <begin position="8"/>
        <end position="261"/>
    </location>
</feature>
<feature type="compositionally biased region" description="Polar residues" evidence="11">
    <location>
        <begin position="580"/>
        <end position="599"/>
    </location>
</feature>
<evidence type="ECO:0000256" key="6">
    <source>
        <dbReference type="ARBA" id="ARBA00022777"/>
    </source>
</evidence>
<dbReference type="PROSITE" id="PS00108">
    <property type="entry name" value="PROTEIN_KINASE_ST"/>
    <property type="match status" value="1"/>
</dbReference>
<feature type="compositionally biased region" description="Acidic residues" evidence="11">
    <location>
        <begin position="419"/>
        <end position="430"/>
    </location>
</feature>
<dbReference type="InterPro" id="IPR000719">
    <property type="entry name" value="Prot_kinase_dom"/>
</dbReference>
<keyword evidence="4" id="KW-0808">Transferase</keyword>
<name>A0A061AYW3_CYBFA</name>
<feature type="compositionally biased region" description="Low complexity" evidence="11">
    <location>
        <begin position="627"/>
        <end position="646"/>
    </location>
</feature>
<feature type="binding site" evidence="10">
    <location>
        <position position="37"/>
    </location>
    <ligand>
        <name>ATP</name>
        <dbReference type="ChEBI" id="CHEBI:30616"/>
    </ligand>
</feature>
<dbReference type="VEuPathDB" id="FungiDB:BON22_1268"/>
<evidence type="ECO:0000256" key="5">
    <source>
        <dbReference type="ARBA" id="ARBA00022741"/>
    </source>
</evidence>
<sequence length="855" mass="94202">MSNVTQLYKRTEVIGRGKFGIVYKGIHRATKQVYAIKVLNLDTSEDEVKDVQQEIQFLSHLKHVPNVTHYYGSYLNGTKLWIIMDYGAGGSLRTLLRPGTIEEKYIGVIVRELLVALQYIHKQSVIHRDIKAANVLITNEGKVMLCDFGVAAQLSSTSLRRNTMAGTPYWMAPEVIMEGTSYDVKADIWSLGITIYEIATGNPPYCDKEAMRAMQLITKSKPPRLDGLQYTPLLKEIIALCLDENPTERLSADDLLKTKFIKYHKNSPTSLLKELISRYLLWREKKSSRESIIMNVEDEQEESEIEVKWDFDSLRSNEYIMENDINLSNINLNDSDENFNFDHSEYDDGDDQFMTGYHGRMTNSNTATINHSNANTNNITYNKNTITYNTNVGSTLKANGTLNRKEAPKSLLQLFEERSELDEEEEDEDSERQREDVPLPRISSNMALHNLSGTNTTTTPRVSTPIVEIEIPNMDDFAPSQKEEFVKPRSRANTLVHSQSTAVLETRKTLDPGLQRRPTLMTASTSHPTTSSLPISQPPSQQQQQPSLHQSGNTPPSQSNIPIVPPAIGRSTPSPKRDLSTLTSPSKLSVLTSSPSKSGLSMKAIQSPSNPSPLLQPLNATLGSALPFQGAPSQQGSSAPSSATGSKPNVKRNHQNLRLQMPTPTSLNLPKLLNSTSNVTSETTDGDDKVNQFGVNVSNVPMAMTPLTEKQNPHNALPTAASGTTSNVTNNTTSSSAMATNTTPVAAQSAQPNVKRKMTNTSNQPPTMPFLTQRAGSSVSSQSSGDILSNMNYETASTITTGQSTRVPHAPSMDLSVFVDGHDSKEKMEHEIIGMLNGLSGMLGQMEEKLVSLSE</sequence>
<feature type="compositionally biased region" description="Polar residues" evidence="11">
    <location>
        <begin position="552"/>
        <end position="561"/>
    </location>
</feature>
<dbReference type="InterPro" id="IPR008271">
    <property type="entry name" value="Ser/Thr_kinase_AS"/>
</dbReference>
<dbReference type="PhylomeDB" id="A0A061AYW3"/>
<feature type="compositionally biased region" description="Polar residues" evidence="11">
    <location>
        <begin position="521"/>
        <end position="530"/>
    </location>
</feature>
<dbReference type="GO" id="GO:0005524">
    <property type="term" value="F:ATP binding"/>
    <property type="evidence" value="ECO:0007669"/>
    <property type="project" value="UniProtKB-UniRule"/>
</dbReference>
<keyword evidence="7 10" id="KW-0067">ATP-binding</keyword>
<keyword evidence="6" id="KW-0418">Kinase</keyword>
<evidence type="ECO:0000256" key="2">
    <source>
        <dbReference type="ARBA" id="ARBA00012513"/>
    </source>
</evidence>
<keyword evidence="3" id="KW-0723">Serine/threonine-protein kinase</keyword>
<evidence type="ECO:0000256" key="9">
    <source>
        <dbReference type="ARBA" id="ARBA00048679"/>
    </source>
</evidence>
<feature type="compositionally biased region" description="Low complexity" evidence="11">
    <location>
        <begin position="606"/>
        <end position="619"/>
    </location>
</feature>
<dbReference type="InterPro" id="IPR017441">
    <property type="entry name" value="Protein_kinase_ATP_BS"/>
</dbReference>
<dbReference type="Gene3D" id="3.30.200.20">
    <property type="entry name" value="Phosphorylase Kinase, domain 1"/>
    <property type="match status" value="1"/>
</dbReference>
<evidence type="ECO:0000256" key="11">
    <source>
        <dbReference type="SAM" id="MobiDB-lite"/>
    </source>
</evidence>
<evidence type="ECO:0000256" key="1">
    <source>
        <dbReference type="ARBA" id="ARBA00008874"/>
    </source>
</evidence>
<dbReference type="AlphaFoldDB" id="A0A061AYW3"/>
<comment type="catalytic activity">
    <reaction evidence="9">
        <text>L-seryl-[protein] + ATP = O-phospho-L-seryl-[protein] + ADP + H(+)</text>
        <dbReference type="Rhea" id="RHEA:17989"/>
        <dbReference type="Rhea" id="RHEA-COMP:9863"/>
        <dbReference type="Rhea" id="RHEA-COMP:11604"/>
        <dbReference type="ChEBI" id="CHEBI:15378"/>
        <dbReference type="ChEBI" id="CHEBI:29999"/>
        <dbReference type="ChEBI" id="CHEBI:30616"/>
        <dbReference type="ChEBI" id="CHEBI:83421"/>
        <dbReference type="ChEBI" id="CHEBI:456216"/>
        <dbReference type="EC" id="2.7.11.1"/>
    </reaction>
</comment>
<feature type="compositionally biased region" description="Polar residues" evidence="11">
    <location>
        <begin position="656"/>
        <end position="683"/>
    </location>
</feature>
<dbReference type="Pfam" id="PF00069">
    <property type="entry name" value="Pkinase"/>
    <property type="match status" value="1"/>
</dbReference>
<reference evidence="13" key="1">
    <citation type="journal article" date="2014" name="Genome Announc.">
        <title>Genome sequence of the yeast Cyberlindnera fabianii (Hansenula fabianii).</title>
        <authorList>
            <person name="Freel K.C."/>
            <person name="Sarilar V."/>
            <person name="Neuveglise C."/>
            <person name="Devillers H."/>
            <person name="Friedrich A."/>
            <person name="Schacherer J."/>
        </authorList>
    </citation>
    <scope>NUCLEOTIDE SEQUENCE</scope>
    <source>
        <strain evidence="13">YJS4271</strain>
    </source>
</reference>
<dbReference type="SMART" id="SM00220">
    <property type="entry name" value="S_TKc"/>
    <property type="match status" value="1"/>
</dbReference>
<evidence type="ECO:0000256" key="7">
    <source>
        <dbReference type="ARBA" id="ARBA00022840"/>
    </source>
</evidence>
<evidence type="ECO:0000256" key="4">
    <source>
        <dbReference type="ARBA" id="ARBA00022679"/>
    </source>
</evidence>
<evidence type="ECO:0000259" key="12">
    <source>
        <dbReference type="PROSITE" id="PS50011"/>
    </source>
</evidence>
<feature type="compositionally biased region" description="Polar residues" evidence="11">
    <location>
        <begin position="442"/>
        <end position="453"/>
    </location>
</feature>
<feature type="region of interest" description="Disordered" evidence="11">
    <location>
        <begin position="503"/>
        <end position="691"/>
    </location>
</feature>
<evidence type="ECO:0000313" key="13">
    <source>
        <dbReference type="EMBL" id="CDR42860.1"/>
    </source>
</evidence>
<dbReference type="Gene3D" id="1.10.510.10">
    <property type="entry name" value="Transferase(Phosphotransferase) domain 1"/>
    <property type="match status" value="1"/>
</dbReference>
<gene>
    <name evidence="13" type="ORF">CYFA0S_10e03136g</name>
</gene>
<protein>
    <recommendedName>
        <fullName evidence="2">non-specific serine/threonine protein kinase</fullName>
        <ecNumber evidence="2">2.7.11.1</ecNumber>
    </recommendedName>
</protein>
<keyword evidence="5 10" id="KW-0547">Nucleotide-binding</keyword>
<evidence type="ECO:0000256" key="8">
    <source>
        <dbReference type="ARBA" id="ARBA00047899"/>
    </source>
</evidence>
<dbReference type="GO" id="GO:0005737">
    <property type="term" value="C:cytoplasm"/>
    <property type="evidence" value="ECO:0007669"/>
    <property type="project" value="TreeGrafter"/>
</dbReference>
<accession>A0A061AYW3</accession>
<dbReference type="OrthoDB" id="248923at2759"/>
<dbReference type="InterPro" id="IPR011009">
    <property type="entry name" value="Kinase-like_dom_sf"/>
</dbReference>
<comment type="similarity">
    <text evidence="1">Belongs to the protein kinase superfamily. STE Ser/Thr protein kinase family. STE20 subfamily.</text>
</comment>
<dbReference type="PROSITE" id="PS00107">
    <property type="entry name" value="PROTEIN_KINASE_ATP"/>
    <property type="match status" value="1"/>
</dbReference>
<dbReference type="GO" id="GO:0004674">
    <property type="term" value="F:protein serine/threonine kinase activity"/>
    <property type="evidence" value="ECO:0007669"/>
    <property type="project" value="UniProtKB-KW"/>
</dbReference>
<proteinExistence type="inferred from homology"/>